<evidence type="ECO:0000256" key="1">
    <source>
        <dbReference type="ARBA" id="ARBA00004167"/>
    </source>
</evidence>
<dbReference type="PANTHER" id="PTHR30168:SF0">
    <property type="entry name" value="INNER MEMBRANE PROTEIN"/>
    <property type="match status" value="1"/>
</dbReference>
<reference evidence="6 7" key="1">
    <citation type="submission" date="2019-05" db="EMBL/GenBank/DDBJ databases">
        <title>Draft genome sequence of Nonomuraea turkmeniaca DSM 43926.</title>
        <authorList>
            <person name="Saricaoglu S."/>
            <person name="Isik K."/>
        </authorList>
    </citation>
    <scope>NUCLEOTIDE SEQUENCE [LARGE SCALE GENOMIC DNA]</scope>
    <source>
        <strain evidence="6 7">DSM 43926</strain>
    </source>
</reference>
<feature type="signal peptide" evidence="5">
    <location>
        <begin position="1"/>
        <end position="27"/>
    </location>
</feature>
<comment type="subcellular location">
    <subcellularLocation>
        <location evidence="1">Membrane</location>
        <topology evidence="1">Single-pass membrane protein</topology>
    </subcellularLocation>
</comment>
<proteinExistence type="predicted"/>
<keyword evidence="7" id="KW-1185">Reference proteome</keyword>
<accession>A0A5S4FPI5</accession>
<keyword evidence="3" id="KW-1133">Transmembrane helix</keyword>
<dbReference type="InterPro" id="IPR007343">
    <property type="entry name" value="Uncharacterised_pept_Zn_put"/>
</dbReference>
<sequence>MSRPVRLLVIASLSCVSVLALSTPAAAYPIENEPQLTENALYGYGKLPASKCAEKSVKGNDSVSAKAYILAIFRCLDATWGKHLTANEVPFEKAKVTFVKRLPKRWCGMRIPADDSQYWYCPATDGITYQLGRSWLGEPDNLWLSYTAARAYGYHVQRLVGIQKAKEGLRYYHYEEWKEQLRRQALQGDCLSGVFLRSVWPLKGRSAKEVSELYGQFSDSVIYGKKKSIAYWVKRGFATGDPGSCNTWTASSKQVA</sequence>
<dbReference type="OrthoDB" id="9774900at2"/>
<evidence type="ECO:0000256" key="4">
    <source>
        <dbReference type="ARBA" id="ARBA00023136"/>
    </source>
</evidence>
<dbReference type="EMBL" id="VCKY01000027">
    <property type="protein sequence ID" value="TMR22612.1"/>
    <property type="molecule type" value="Genomic_DNA"/>
</dbReference>
<keyword evidence="2" id="KW-0812">Transmembrane</keyword>
<name>A0A5S4FPI5_9ACTN</name>
<dbReference type="Pfam" id="PF04228">
    <property type="entry name" value="Zn_peptidase"/>
    <property type="match status" value="1"/>
</dbReference>
<organism evidence="6 7">
    <name type="scientific">Nonomuraea turkmeniaca</name>
    <dbReference type="NCBI Taxonomy" id="103838"/>
    <lineage>
        <taxon>Bacteria</taxon>
        <taxon>Bacillati</taxon>
        <taxon>Actinomycetota</taxon>
        <taxon>Actinomycetes</taxon>
        <taxon>Streptosporangiales</taxon>
        <taxon>Streptosporangiaceae</taxon>
        <taxon>Nonomuraea</taxon>
    </lineage>
</organism>
<feature type="chain" id="PRO_5024428578" description="Metalloprotease" evidence="5">
    <location>
        <begin position="28"/>
        <end position="256"/>
    </location>
</feature>
<dbReference type="GO" id="GO:0016020">
    <property type="term" value="C:membrane"/>
    <property type="evidence" value="ECO:0007669"/>
    <property type="project" value="UniProtKB-SubCell"/>
</dbReference>
<evidence type="ECO:0000256" key="5">
    <source>
        <dbReference type="SAM" id="SignalP"/>
    </source>
</evidence>
<evidence type="ECO:0000256" key="2">
    <source>
        <dbReference type="ARBA" id="ARBA00022692"/>
    </source>
</evidence>
<comment type="caution">
    <text evidence="6">The sequence shown here is derived from an EMBL/GenBank/DDBJ whole genome shotgun (WGS) entry which is preliminary data.</text>
</comment>
<keyword evidence="5" id="KW-0732">Signal</keyword>
<evidence type="ECO:0000313" key="6">
    <source>
        <dbReference type="EMBL" id="TMR22612.1"/>
    </source>
</evidence>
<protein>
    <recommendedName>
        <fullName evidence="8">Metalloprotease</fullName>
    </recommendedName>
</protein>
<dbReference type="Proteomes" id="UP000309128">
    <property type="component" value="Unassembled WGS sequence"/>
</dbReference>
<keyword evidence="4" id="KW-0472">Membrane</keyword>
<dbReference type="PANTHER" id="PTHR30168">
    <property type="entry name" value="PUTATIVE MEMBRANE PROTEIN YPFJ"/>
    <property type="match status" value="1"/>
</dbReference>
<gene>
    <name evidence="6" type="ORF">ETD86_10770</name>
</gene>
<evidence type="ECO:0008006" key="8">
    <source>
        <dbReference type="Google" id="ProtNLM"/>
    </source>
</evidence>
<dbReference type="AlphaFoldDB" id="A0A5S4FPI5"/>
<evidence type="ECO:0000256" key="3">
    <source>
        <dbReference type="ARBA" id="ARBA00022989"/>
    </source>
</evidence>
<evidence type="ECO:0000313" key="7">
    <source>
        <dbReference type="Proteomes" id="UP000309128"/>
    </source>
</evidence>